<reference evidence="3" key="1">
    <citation type="submission" date="2017-09" db="EMBL/GenBank/DDBJ databases">
        <authorList>
            <person name="Regsiter A."/>
            <person name="William W."/>
        </authorList>
    </citation>
    <scope>NUCLEOTIDE SEQUENCE [LARGE SCALE GENOMIC DNA]</scope>
    <source>
        <strain evidence="3">500-1</strain>
    </source>
</reference>
<dbReference type="AlphaFoldDB" id="A0A2C8FD82"/>
<dbReference type="EMBL" id="LT907975">
    <property type="protein sequence ID" value="SOB60411.1"/>
    <property type="molecule type" value="Genomic_DNA"/>
</dbReference>
<accession>A0A2C8FD82</accession>
<proteinExistence type="predicted"/>
<dbReference type="Gene3D" id="3.40.50.620">
    <property type="entry name" value="HUPs"/>
    <property type="match status" value="1"/>
</dbReference>
<evidence type="ECO:0000259" key="1">
    <source>
        <dbReference type="Pfam" id="PF00582"/>
    </source>
</evidence>
<sequence length="146" mass="16771">MRHVLLATTGSDDCRRAEEFAVSYCAREAMPLRIIHAVDSSLEHYGQVDTLATEGDRHRFIGHARHQESHDATERLQRVMAHARALNVDYELYIEWDAPLYCIVKQARRDGSELLVIGGKRKRFNPFSLSRSLMRKAPCAVKQIHE</sequence>
<dbReference type="InterPro" id="IPR006016">
    <property type="entry name" value="UspA"/>
</dbReference>
<dbReference type="CDD" id="cd00293">
    <property type="entry name" value="USP-like"/>
    <property type="match status" value="1"/>
</dbReference>
<dbReference type="OrthoDB" id="5515757at2"/>
<name>A0A2C8FD82_9BACT</name>
<organism evidence="2 3">
    <name type="scientific">Pseudodesulfovibrio profundus</name>
    <dbReference type="NCBI Taxonomy" id="57320"/>
    <lineage>
        <taxon>Bacteria</taxon>
        <taxon>Pseudomonadati</taxon>
        <taxon>Thermodesulfobacteriota</taxon>
        <taxon>Desulfovibrionia</taxon>
        <taxon>Desulfovibrionales</taxon>
        <taxon>Desulfovibrionaceae</taxon>
    </lineage>
</organism>
<gene>
    <name evidence="2" type="ORF">DPRO_3495</name>
</gene>
<feature type="domain" description="UspA" evidence="1">
    <location>
        <begin position="1"/>
        <end position="141"/>
    </location>
</feature>
<evidence type="ECO:0000313" key="2">
    <source>
        <dbReference type="EMBL" id="SOB60411.1"/>
    </source>
</evidence>
<dbReference type="SUPFAM" id="SSF52402">
    <property type="entry name" value="Adenine nucleotide alpha hydrolases-like"/>
    <property type="match status" value="1"/>
</dbReference>
<dbReference type="Proteomes" id="UP000219215">
    <property type="component" value="Chromosome DPRO"/>
</dbReference>
<dbReference type="Pfam" id="PF00582">
    <property type="entry name" value="Usp"/>
    <property type="match status" value="1"/>
</dbReference>
<keyword evidence="3" id="KW-1185">Reference proteome</keyword>
<dbReference type="InterPro" id="IPR014729">
    <property type="entry name" value="Rossmann-like_a/b/a_fold"/>
</dbReference>
<dbReference type="RefSeq" id="WP_097013139.1">
    <property type="nucleotide sequence ID" value="NZ_LT907975.1"/>
</dbReference>
<evidence type="ECO:0000313" key="3">
    <source>
        <dbReference type="Proteomes" id="UP000219215"/>
    </source>
</evidence>
<protein>
    <recommendedName>
        <fullName evidence="1">UspA domain-containing protein</fullName>
    </recommendedName>
</protein>
<dbReference type="KEGG" id="pprf:DPRO_3495"/>